<dbReference type="RefSeq" id="XP_033393157.1">
    <property type="nucleotide sequence ID" value="XM_033542527.1"/>
</dbReference>
<sequence>MLDGTSDMEWMVDRLMWLIKEEIQSSASESERLPPLSKLRSLWLLDDLDEKCELFIQLFLGIPSLRDLHCRKVDLEDCLVAWRCQNLSSAETAIFVQCSISSDDLNDLCNACTALKVLVLDESSVFSDKLELETLHQSLLLHRHSLKRLVLDRGLSVGDYDDPHPPMDPLNSMQHLKELSITTQLLTGNDSGNQVEPNALLDWFPHSLEVLTINSYIGTDITFQEFLGSLAHAGRAKMPSLRLIEVYELDFMAFSGMSALMRRSRSSLIH</sequence>
<name>A0A6A6AZS2_9PEZI</name>
<dbReference type="AlphaFoldDB" id="A0A6A6AZS2"/>
<protein>
    <recommendedName>
        <fullName evidence="3">F-box domain-containing protein</fullName>
    </recommendedName>
</protein>
<dbReference type="EMBL" id="ML995503">
    <property type="protein sequence ID" value="KAF2137442.1"/>
    <property type="molecule type" value="Genomic_DNA"/>
</dbReference>
<evidence type="ECO:0008006" key="3">
    <source>
        <dbReference type="Google" id="ProtNLM"/>
    </source>
</evidence>
<dbReference type="SUPFAM" id="SSF52047">
    <property type="entry name" value="RNI-like"/>
    <property type="match status" value="1"/>
</dbReference>
<accession>A0A6A6AZS2</accession>
<dbReference type="Proteomes" id="UP000799438">
    <property type="component" value="Unassembled WGS sequence"/>
</dbReference>
<proteinExistence type="predicted"/>
<keyword evidence="2" id="KW-1185">Reference proteome</keyword>
<dbReference type="GeneID" id="54300024"/>
<dbReference type="Gene3D" id="3.80.10.10">
    <property type="entry name" value="Ribonuclease Inhibitor"/>
    <property type="match status" value="1"/>
</dbReference>
<organism evidence="1 2">
    <name type="scientific">Aplosporella prunicola CBS 121167</name>
    <dbReference type="NCBI Taxonomy" id="1176127"/>
    <lineage>
        <taxon>Eukaryota</taxon>
        <taxon>Fungi</taxon>
        <taxon>Dikarya</taxon>
        <taxon>Ascomycota</taxon>
        <taxon>Pezizomycotina</taxon>
        <taxon>Dothideomycetes</taxon>
        <taxon>Dothideomycetes incertae sedis</taxon>
        <taxon>Botryosphaeriales</taxon>
        <taxon>Aplosporellaceae</taxon>
        <taxon>Aplosporella</taxon>
    </lineage>
</organism>
<gene>
    <name evidence="1" type="ORF">K452DRAFT_302018</name>
</gene>
<evidence type="ECO:0000313" key="1">
    <source>
        <dbReference type="EMBL" id="KAF2137442.1"/>
    </source>
</evidence>
<dbReference type="InterPro" id="IPR032675">
    <property type="entry name" value="LRR_dom_sf"/>
</dbReference>
<reference evidence="1" key="1">
    <citation type="journal article" date="2020" name="Stud. Mycol.">
        <title>101 Dothideomycetes genomes: a test case for predicting lifestyles and emergence of pathogens.</title>
        <authorList>
            <person name="Haridas S."/>
            <person name="Albert R."/>
            <person name="Binder M."/>
            <person name="Bloem J."/>
            <person name="Labutti K."/>
            <person name="Salamov A."/>
            <person name="Andreopoulos B."/>
            <person name="Baker S."/>
            <person name="Barry K."/>
            <person name="Bills G."/>
            <person name="Bluhm B."/>
            <person name="Cannon C."/>
            <person name="Castanera R."/>
            <person name="Culley D."/>
            <person name="Daum C."/>
            <person name="Ezra D."/>
            <person name="Gonzalez J."/>
            <person name="Henrissat B."/>
            <person name="Kuo A."/>
            <person name="Liang C."/>
            <person name="Lipzen A."/>
            <person name="Lutzoni F."/>
            <person name="Magnuson J."/>
            <person name="Mondo S."/>
            <person name="Nolan M."/>
            <person name="Ohm R."/>
            <person name="Pangilinan J."/>
            <person name="Park H.-J."/>
            <person name="Ramirez L."/>
            <person name="Alfaro M."/>
            <person name="Sun H."/>
            <person name="Tritt A."/>
            <person name="Yoshinaga Y."/>
            <person name="Zwiers L.-H."/>
            <person name="Turgeon B."/>
            <person name="Goodwin S."/>
            <person name="Spatafora J."/>
            <person name="Crous P."/>
            <person name="Grigoriev I."/>
        </authorList>
    </citation>
    <scope>NUCLEOTIDE SEQUENCE</scope>
    <source>
        <strain evidence="1">CBS 121167</strain>
    </source>
</reference>
<evidence type="ECO:0000313" key="2">
    <source>
        <dbReference type="Proteomes" id="UP000799438"/>
    </source>
</evidence>